<dbReference type="GO" id="GO:0003677">
    <property type="term" value="F:DNA binding"/>
    <property type="evidence" value="ECO:0007669"/>
    <property type="project" value="InterPro"/>
</dbReference>
<dbReference type="InterPro" id="IPR010982">
    <property type="entry name" value="Lambda_DNA-bd_dom_sf"/>
</dbReference>
<accession>A0A9D1SYV9</accession>
<reference evidence="1" key="1">
    <citation type="submission" date="2020-10" db="EMBL/GenBank/DDBJ databases">
        <authorList>
            <person name="Gilroy R."/>
        </authorList>
    </citation>
    <scope>NUCLEOTIDE SEQUENCE</scope>
    <source>
        <strain evidence="1">CHK186-9395</strain>
    </source>
</reference>
<organism evidence="1 2">
    <name type="scientific">Candidatus Caccopulliclostridium gallistercoris</name>
    <dbReference type="NCBI Taxonomy" id="2840719"/>
    <lineage>
        <taxon>Bacteria</taxon>
        <taxon>Bacillati</taxon>
        <taxon>Bacillota</taxon>
        <taxon>Clostridia</taxon>
        <taxon>Candidatus Caccopulliclostridium</taxon>
    </lineage>
</organism>
<dbReference type="Proteomes" id="UP000886861">
    <property type="component" value="Unassembled WGS sequence"/>
</dbReference>
<dbReference type="AlphaFoldDB" id="A0A9D1SYV9"/>
<dbReference type="Gene3D" id="1.10.260.40">
    <property type="entry name" value="lambda repressor-like DNA-binding domains"/>
    <property type="match status" value="1"/>
</dbReference>
<evidence type="ECO:0000313" key="1">
    <source>
        <dbReference type="EMBL" id="HIV01317.1"/>
    </source>
</evidence>
<comment type="caution">
    <text evidence="1">The sequence shown here is derived from an EMBL/GenBank/DDBJ whole genome shotgun (WGS) entry which is preliminary data.</text>
</comment>
<gene>
    <name evidence="1" type="ORF">IAA62_02030</name>
</gene>
<sequence>MKSKASSCTMSTLGKICSGLGVTLAEFFSHPYFKLRIVGPLLVDN</sequence>
<name>A0A9D1SYV9_9FIRM</name>
<evidence type="ECO:0000313" key="2">
    <source>
        <dbReference type="Proteomes" id="UP000886861"/>
    </source>
</evidence>
<reference evidence="1" key="2">
    <citation type="journal article" date="2021" name="PeerJ">
        <title>Extensive microbial diversity within the chicken gut microbiome revealed by metagenomics and culture.</title>
        <authorList>
            <person name="Gilroy R."/>
            <person name="Ravi A."/>
            <person name="Getino M."/>
            <person name="Pursley I."/>
            <person name="Horton D.L."/>
            <person name="Alikhan N.F."/>
            <person name="Baker D."/>
            <person name="Gharbi K."/>
            <person name="Hall N."/>
            <person name="Watson M."/>
            <person name="Adriaenssens E.M."/>
            <person name="Foster-Nyarko E."/>
            <person name="Jarju S."/>
            <person name="Secka A."/>
            <person name="Antonio M."/>
            <person name="Oren A."/>
            <person name="Chaudhuri R.R."/>
            <person name="La Ragione R."/>
            <person name="Hildebrand F."/>
            <person name="Pallen M.J."/>
        </authorList>
    </citation>
    <scope>NUCLEOTIDE SEQUENCE</scope>
    <source>
        <strain evidence="1">CHK186-9395</strain>
    </source>
</reference>
<dbReference type="EMBL" id="DVOJ01000007">
    <property type="protein sequence ID" value="HIV01317.1"/>
    <property type="molecule type" value="Genomic_DNA"/>
</dbReference>
<proteinExistence type="predicted"/>
<protein>
    <submittedName>
        <fullName evidence="1">Uncharacterized protein</fullName>
    </submittedName>
</protein>